<dbReference type="Pfam" id="PF25228">
    <property type="entry name" value="Lips"/>
    <property type="match status" value="1"/>
</dbReference>
<dbReference type="EMBL" id="OA885323">
    <property type="protein sequence ID" value="CAD7281914.1"/>
    <property type="molecule type" value="Genomic_DNA"/>
</dbReference>
<evidence type="ECO:0000256" key="1">
    <source>
        <dbReference type="SAM" id="MobiDB-lite"/>
    </source>
</evidence>
<protein>
    <submittedName>
        <fullName evidence="3">Uncharacterized protein</fullName>
    </submittedName>
</protein>
<keyword evidence="2" id="KW-0472">Membrane</keyword>
<dbReference type="InterPro" id="IPR057435">
    <property type="entry name" value="Lips"/>
</dbReference>
<dbReference type="EMBL" id="CAJPEX010003286">
    <property type="protein sequence ID" value="CAG0922066.1"/>
    <property type="molecule type" value="Genomic_DNA"/>
</dbReference>
<feature type="compositionally biased region" description="Basic and acidic residues" evidence="1">
    <location>
        <begin position="77"/>
        <end position="91"/>
    </location>
</feature>
<evidence type="ECO:0000313" key="3">
    <source>
        <dbReference type="EMBL" id="CAD7281914.1"/>
    </source>
</evidence>
<name>A0A7R9GI03_9CRUS</name>
<organism evidence="3">
    <name type="scientific">Notodromas monacha</name>
    <dbReference type="NCBI Taxonomy" id="399045"/>
    <lineage>
        <taxon>Eukaryota</taxon>
        <taxon>Metazoa</taxon>
        <taxon>Ecdysozoa</taxon>
        <taxon>Arthropoda</taxon>
        <taxon>Crustacea</taxon>
        <taxon>Oligostraca</taxon>
        <taxon>Ostracoda</taxon>
        <taxon>Podocopa</taxon>
        <taxon>Podocopida</taxon>
        <taxon>Cypridocopina</taxon>
        <taxon>Cypridoidea</taxon>
        <taxon>Cyprididae</taxon>
        <taxon>Notodromas</taxon>
    </lineage>
</organism>
<feature type="transmembrane region" description="Helical" evidence="2">
    <location>
        <begin position="822"/>
        <end position="853"/>
    </location>
</feature>
<feature type="transmembrane region" description="Helical" evidence="2">
    <location>
        <begin position="610"/>
        <end position="632"/>
    </location>
</feature>
<keyword evidence="4" id="KW-1185">Reference proteome</keyword>
<keyword evidence="2" id="KW-1133">Transmembrane helix</keyword>
<feature type="transmembrane region" description="Helical" evidence="2">
    <location>
        <begin position="711"/>
        <end position="731"/>
    </location>
</feature>
<dbReference type="PANTHER" id="PTHR37686">
    <property type="entry name" value="LD36006P"/>
    <property type="match status" value="1"/>
</dbReference>
<dbReference type="PANTHER" id="PTHR37686:SF1">
    <property type="entry name" value="LD36006P"/>
    <property type="match status" value="1"/>
</dbReference>
<keyword evidence="2" id="KW-0812">Transmembrane</keyword>
<reference evidence="3" key="1">
    <citation type="submission" date="2020-11" db="EMBL/GenBank/DDBJ databases">
        <authorList>
            <person name="Tran Van P."/>
        </authorList>
    </citation>
    <scope>NUCLEOTIDE SEQUENCE</scope>
</reference>
<dbReference type="Proteomes" id="UP000678499">
    <property type="component" value="Unassembled WGS sequence"/>
</dbReference>
<feature type="transmembrane region" description="Helical" evidence="2">
    <location>
        <begin position="738"/>
        <end position="757"/>
    </location>
</feature>
<evidence type="ECO:0000313" key="4">
    <source>
        <dbReference type="Proteomes" id="UP000678499"/>
    </source>
</evidence>
<proteinExistence type="predicted"/>
<feature type="region of interest" description="Disordered" evidence="1">
    <location>
        <begin position="1194"/>
        <end position="1218"/>
    </location>
</feature>
<sequence>MSLNVEDITSCSSTHESDDIVPHKEYLTFEIDETDFDEAELKVIRAIKEVAEKTLYHWKNFPVRLPIPPAPFDHGVAESDRSGNIESDAHSRMRQRRASPRIGGVSSSKIFNLRDLFIVPSFDELQEVALNSHNEPKHLTYANLDSIQNSGEFEVDSVRFPGHVHRWKLSQILQKGRMKTRETLFDDLSLALSFIVIKARDSFLSSESISVKNGISSLLIGVFCLLDGLIGLPKLSSKDLEEKLIEERAKYLTIELTARPGEEDDLFDFCEFVKDASVTLENVGCGIQEDSVFPNFWSCSEFIPKSASVGETVLRSSSSGSLPKLPYSFYTPRNTEIDLRLFDRGLISKASSILQPVLESETKGWFLHFKEQQLAEFRDRKVSDDQVEKEVNTAIMDEYLKRVFARILSSEQLHALGKDVPELLTEHAKSIVWMCRAVDNMNEAMQTAMEEMETRLVNSYLLLSRIKKWMEEKLREAEELFIKENQWSAHEEALNLCREHGLHQTAYFLSRDLTFMRDRRPVLSKELECLRKPVLSFEWGLRLWATKQWKVYKRVKPGLEELVPTAFSSNASPSLPTRASSKLNTEVYRLEREIKFTSSSRYPGWRLLNLILRTFVYTNNAVYFFGILIPLMSPVGLRALFSVEPFVADHELNQENGLLFPKTENRTPTFTSRLIHLWRHVGRARSQFELEPDMGFLGKTYARHLNRFWNYFLKGILGTVVLVLCFPLLCFCVSIGSLAMAVPVLVVLAHVGMLLVYDWDAAVAGPSGATTVLSMAETCRRGGRKRDGDESRKSTLKQRVGEVEVSICDTQHNVWFRLCESVLWRIIICGVIQPAFAIVFGCLVYPFIAMIIACEWSRKSETDNMAVKSAERSACIRWAFRSGWDALMFHWLIKRHGQIPSKDSWVAKRIAGPGLVATVALVSRKKNQSENRWFFPLIERREMKEKERDEKKQFYFQIQPPQALAALEACLLWEELVTKFLDKCLLPFSGSVSREVGTKLKELQLERDEALTSVLRLMDRRRDDVRLGLSSDVRPRVRMSQRDLSACVLAAAELCRRWYEERIWRRARRVDSALGPAAVTRKGSFRAGAGPGLGIEDDFWVAKGLPVGDWIGLAAHLLSEIFSEEILCFLDDDDVRFQLGMLRTSDLSRYYELVSEAELKLDRSEEGRTVLPIHGCKRNIFVASPNFDVANFNPSPSVGGPAKRPTMSRRKRDSLTVSQPSTLVTSSVMGTALLPGFSGRKQLRYSGENLAIPLPIPHPLVVAMSIYNRDGSDPISLEEPSVRAILSRIGSAGISVKTPSANTTTRSENT</sequence>
<feature type="region of interest" description="Disordered" evidence="1">
    <location>
        <begin position="77"/>
        <end position="99"/>
    </location>
</feature>
<dbReference type="OrthoDB" id="10003277at2759"/>
<accession>A0A7R9GI03</accession>
<gene>
    <name evidence="3" type="ORF">NMOB1V02_LOCUS9549</name>
</gene>
<evidence type="ECO:0000256" key="2">
    <source>
        <dbReference type="SAM" id="Phobius"/>
    </source>
</evidence>